<dbReference type="EMBL" id="CP125949">
    <property type="protein sequence ID" value="WHS68101.1"/>
    <property type="molecule type" value="Genomic_DNA"/>
</dbReference>
<dbReference type="Proteomes" id="UP001240697">
    <property type="component" value="Plasmid pZM22-2"/>
</dbReference>
<evidence type="ECO:0000313" key="1">
    <source>
        <dbReference type="EMBL" id="WHS68101.1"/>
    </source>
</evidence>
<reference evidence="1 2" key="1">
    <citation type="submission" date="2023-05" db="EMBL/GenBank/DDBJ databases">
        <authorList>
            <person name="Yin Y."/>
            <person name="Lu Z."/>
        </authorList>
    </citation>
    <scope>NUCLEOTIDE SEQUENCE [LARGE SCALE GENOMIC DNA]</scope>
    <source>
        <strain evidence="1 2">ZM22</strain>
        <plasmid evidence="1 2">pZM22-2</plasmid>
    </source>
</reference>
<organism evidence="1 2">
    <name type="scientific">Comamonas resistens</name>
    <dbReference type="NCBI Taxonomy" id="3046670"/>
    <lineage>
        <taxon>Bacteria</taxon>
        <taxon>Pseudomonadati</taxon>
        <taxon>Pseudomonadota</taxon>
        <taxon>Betaproteobacteria</taxon>
        <taxon>Burkholderiales</taxon>
        <taxon>Comamonadaceae</taxon>
        <taxon>Comamonas</taxon>
    </lineage>
</organism>
<proteinExistence type="predicted"/>
<evidence type="ECO:0000313" key="2">
    <source>
        <dbReference type="Proteomes" id="UP001240697"/>
    </source>
</evidence>
<name>A0ABY8SZA4_9BURK</name>
<gene>
    <name evidence="1" type="ORF">QMY55_24640</name>
</gene>
<geneLocation type="plasmid" evidence="1 2">
    <name>pZM22-2</name>
</geneLocation>
<accession>A0ABY8SZA4</accession>
<sequence length="162" mass="18181">MLLFFDFGRLLWGHTIGAHGPAARLARVLDDFPSVELVMIRWTVGTLRSIDDVRGEVPELSDHLQHLAHRPIRADAYPEREITSTLRRRKQLYWVAVVHERLAGGYIRTAQSSGAPLLLCRNGFDDEAADRLRAALERVVSAEAFVSVDHGFFKSKETACAS</sequence>
<protein>
    <submittedName>
        <fullName evidence="1">Uncharacterized protein</fullName>
    </submittedName>
</protein>
<keyword evidence="1" id="KW-0614">Plasmid</keyword>
<dbReference type="RefSeq" id="WP_020227833.1">
    <property type="nucleotide sequence ID" value="NZ_CP125949.1"/>
</dbReference>
<keyword evidence="2" id="KW-1185">Reference proteome</keyword>